<dbReference type="InterPro" id="IPR036887">
    <property type="entry name" value="HTH_APSES_sf"/>
</dbReference>
<dbReference type="PROSITE" id="PS51299">
    <property type="entry name" value="HTH_APSES"/>
    <property type="match status" value="1"/>
</dbReference>
<dbReference type="AlphaFoldDB" id="A0A4Q9N2X3"/>
<organism evidence="3">
    <name type="scientific">Dichomitus squalens</name>
    <dbReference type="NCBI Taxonomy" id="114155"/>
    <lineage>
        <taxon>Eukaryota</taxon>
        <taxon>Fungi</taxon>
        <taxon>Dikarya</taxon>
        <taxon>Basidiomycota</taxon>
        <taxon>Agaricomycotina</taxon>
        <taxon>Agaricomycetes</taxon>
        <taxon>Polyporales</taxon>
        <taxon>Polyporaceae</taxon>
        <taxon>Dichomitus</taxon>
    </lineage>
</organism>
<dbReference type="GO" id="GO:1990862">
    <property type="term" value="C:nuclear membrane complex Bqt3-Bqt4"/>
    <property type="evidence" value="ECO:0007669"/>
    <property type="project" value="InterPro"/>
</dbReference>
<feature type="compositionally biased region" description="Basic and acidic residues" evidence="1">
    <location>
        <begin position="345"/>
        <end position="374"/>
    </location>
</feature>
<feature type="compositionally biased region" description="Low complexity" evidence="1">
    <location>
        <begin position="160"/>
        <end position="174"/>
    </location>
</feature>
<dbReference type="GO" id="GO:0044820">
    <property type="term" value="P:mitotic telomere tethering at nuclear periphery"/>
    <property type="evidence" value="ECO:0007669"/>
    <property type="project" value="TreeGrafter"/>
</dbReference>
<name>A0A4Q9N2X3_9APHY</name>
<evidence type="ECO:0000313" key="3">
    <source>
        <dbReference type="EMBL" id="TBU33311.1"/>
    </source>
</evidence>
<dbReference type="GO" id="GO:0003677">
    <property type="term" value="F:DNA binding"/>
    <property type="evidence" value="ECO:0007669"/>
    <property type="project" value="InterPro"/>
</dbReference>
<dbReference type="GO" id="GO:0070197">
    <property type="term" value="P:meiotic attachment of telomere to nuclear envelope"/>
    <property type="evidence" value="ECO:0007669"/>
    <property type="project" value="InterPro"/>
</dbReference>
<feature type="region of interest" description="Disordered" evidence="1">
    <location>
        <begin position="151"/>
        <end position="376"/>
    </location>
</feature>
<evidence type="ECO:0000256" key="1">
    <source>
        <dbReference type="SAM" id="MobiDB-lite"/>
    </source>
</evidence>
<dbReference type="PANTHER" id="PTHR38044:SF1">
    <property type="entry name" value="BOUQUET FORMATION PROTEIN 4"/>
    <property type="match status" value="1"/>
</dbReference>
<feature type="compositionally biased region" description="Basic and acidic residues" evidence="1">
    <location>
        <begin position="302"/>
        <end position="326"/>
    </location>
</feature>
<proteinExistence type="predicted"/>
<dbReference type="InterPro" id="IPR003163">
    <property type="entry name" value="Tscrpt_reg_HTH_APSES-type"/>
</dbReference>
<dbReference type="SUPFAM" id="SSF54616">
    <property type="entry name" value="DNA-binding domain of Mlu1-box binding protein MBP1"/>
    <property type="match status" value="1"/>
</dbReference>
<evidence type="ECO:0000259" key="2">
    <source>
        <dbReference type="PROSITE" id="PS51299"/>
    </source>
</evidence>
<feature type="compositionally biased region" description="Acidic residues" evidence="1">
    <location>
        <begin position="327"/>
        <end position="344"/>
    </location>
</feature>
<protein>
    <recommendedName>
        <fullName evidence="2">HTH APSES-type domain-containing protein</fullName>
    </recommendedName>
</protein>
<gene>
    <name evidence="3" type="ORF">BD311DRAFT_652101</name>
</gene>
<dbReference type="OrthoDB" id="5346159at2759"/>
<accession>A0A4Q9N2X3</accession>
<dbReference type="EMBL" id="ML143391">
    <property type="protein sequence ID" value="TBU33311.1"/>
    <property type="molecule type" value="Genomic_DNA"/>
</dbReference>
<dbReference type="PANTHER" id="PTHR38044">
    <property type="entry name" value="BOUQUET FORMATION PROTEIN 4"/>
    <property type="match status" value="1"/>
</dbReference>
<dbReference type="InterPro" id="IPR037548">
    <property type="entry name" value="Bqt4"/>
</dbReference>
<reference evidence="3" key="1">
    <citation type="submission" date="2019-01" db="EMBL/GenBank/DDBJ databases">
        <title>Draft genome sequences of three monokaryotic isolates of the white-rot basidiomycete fungus Dichomitus squalens.</title>
        <authorList>
            <consortium name="DOE Joint Genome Institute"/>
            <person name="Lopez S.C."/>
            <person name="Andreopoulos B."/>
            <person name="Pangilinan J."/>
            <person name="Lipzen A."/>
            <person name="Riley R."/>
            <person name="Ahrendt S."/>
            <person name="Ng V."/>
            <person name="Barry K."/>
            <person name="Daum C."/>
            <person name="Grigoriev I.V."/>
            <person name="Hilden K.S."/>
            <person name="Makela M.R."/>
            <person name="de Vries R.P."/>
        </authorList>
    </citation>
    <scope>NUCLEOTIDE SEQUENCE [LARGE SCALE GENOMIC DNA]</scope>
    <source>
        <strain evidence="3">OM18370.1</strain>
    </source>
</reference>
<feature type="compositionally biased region" description="Low complexity" evidence="1">
    <location>
        <begin position="230"/>
        <end position="251"/>
    </location>
</feature>
<sequence>MPTTKHYAVPKPGIPRPPLPLDHVNPHIRTIDASKPPPVKFQEIVRDGQATIVGRVKIPTPGGHAFILRRLDTGAISVTTMFRAAFPTASDEAEKGETNWIKLSFDTAGANKSGKARFAGTWVTPDVALYLADGYSLGAIIPSLASAVPDPNTTFRRSKAQQQPTPTASPAAEPGPAPAKRRRDASPTSPIQATAQPAAVAPAPAPAPAAAPVPVETPASPPPSRGGGSPAPRRSARLRSPPATAAPQTQPLVAPGSTPKTPRSRRAARDEMPTPAGSDETAVDEDSEAAKVAEPNMAEDIQEQKELIAKLKADRAAAKAKAKAEAEGEAEEGAPDPSEEDADDAVGREKRQREEEPKEYRFNFKEPGQEEVGERAVATNSRLRRLAQMPPERKSLAWGALAFAAGLGAVTFLPNLQGILF</sequence>
<feature type="compositionally biased region" description="Low complexity" evidence="1">
    <location>
        <begin position="190"/>
        <end position="202"/>
    </location>
</feature>
<feature type="domain" description="HTH APSES-type" evidence="2">
    <location>
        <begin position="40"/>
        <end position="156"/>
    </location>
</feature>
<dbReference type="Proteomes" id="UP000292957">
    <property type="component" value="Unassembled WGS sequence"/>
</dbReference>